<dbReference type="GO" id="GO:0046872">
    <property type="term" value="F:metal ion binding"/>
    <property type="evidence" value="ECO:0007669"/>
    <property type="project" value="InterPro"/>
</dbReference>
<sequence length="330" mass="34866">MVPRVVVTGVGGAPGFDLARSLMRRGCTVIGTDSDPLASGLLLPLAARVVPPADHPDYPTQLLTLCTEFEADALLSTVEAELPHLLRLCPKLTALGVRTWLPSTGAVTACLDKAVFHSVLVRHGLPTPNTFLPHQLAELPGDMALVVKPRRGQGAKDVYYCNTPGQARVLCELVTDPIVQEHVVGEEFTADCLVDDAGRASAILRRRLLVRNGLSMVSTTFHDEAVALRVKEVLAAVGMVGPCCVQGFRREIPGGEAQVVITEMNARVAGAFPLSEAAGADLVGQALNGLFGAAVDHTRLGYRSGVQLTKYVETLASGDAATLAKGRPRA</sequence>
<dbReference type="OrthoDB" id="24041at2"/>
<dbReference type="EMBL" id="VDLY02000004">
    <property type="protein sequence ID" value="KAB8168005.1"/>
    <property type="molecule type" value="Genomic_DNA"/>
</dbReference>
<dbReference type="PROSITE" id="PS50975">
    <property type="entry name" value="ATP_GRASP"/>
    <property type="match status" value="1"/>
</dbReference>
<protein>
    <submittedName>
        <fullName evidence="3">ATP-grasp domain-containing protein</fullName>
    </submittedName>
</protein>
<dbReference type="InterPro" id="IPR036291">
    <property type="entry name" value="NAD(P)-bd_dom_sf"/>
</dbReference>
<dbReference type="Gene3D" id="3.30.470.20">
    <property type="entry name" value="ATP-grasp fold, B domain"/>
    <property type="match status" value="1"/>
</dbReference>
<evidence type="ECO:0000256" key="1">
    <source>
        <dbReference type="PROSITE-ProRule" id="PRU00409"/>
    </source>
</evidence>
<evidence type="ECO:0000313" key="4">
    <source>
        <dbReference type="Proteomes" id="UP000314251"/>
    </source>
</evidence>
<evidence type="ECO:0000259" key="2">
    <source>
        <dbReference type="PROSITE" id="PS50975"/>
    </source>
</evidence>
<dbReference type="Gene3D" id="3.40.50.20">
    <property type="match status" value="1"/>
</dbReference>
<dbReference type="Pfam" id="PF15632">
    <property type="entry name" value="ATPgrasp_Ter"/>
    <property type="match status" value="1"/>
</dbReference>
<keyword evidence="1" id="KW-0067">ATP-binding</keyword>
<dbReference type="GO" id="GO:0005524">
    <property type="term" value="F:ATP binding"/>
    <property type="evidence" value="ECO:0007669"/>
    <property type="project" value="UniProtKB-UniRule"/>
</dbReference>
<reference evidence="3" key="1">
    <citation type="submission" date="2019-10" db="EMBL/GenBank/DDBJ databases">
        <title>Nonomuraea sp. nov., isolated from Phyllanthus amarus.</title>
        <authorList>
            <person name="Klykleung N."/>
            <person name="Tanasupawat S."/>
        </authorList>
    </citation>
    <scope>NUCLEOTIDE SEQUENCE [LARGE SCALE GENOMIC DNA]</scope>
    <source>
        <strain evidence="3">3MP-10</strain>
    </source>
</reference>
<dbReference type="AlphaFoldDB" id="A0A5N6AIE2"/>
<dbReference type="Proteomes" id="UP000314251">
    <property type="component" value="Unassembled WGS sequence"/>
</dbReference>
<dbReference type="InterPro" id="IPR048764">
    <property type="entry name" value="PylC_N"/>
</dbReference>
<dbReference type="SUPFAM" id="SSF51735">
    <property type="entry name" value="NAD(P)-binding Rossmann-fold domains"/>
    <property type="match status" value="1"/>
</dbReference>
<evidence type="ECO:0000313" key="3">
    <source>
        <dbReference type="EMBL" id="KAB8168005.1"/>
    </source>
</evidence>
<dbReference type="InterPro" id="IPR011761">
    <property type="entry name" value="ATP-grasp"/>
</dbReference>
<dbReference type="Gene3D" id="3.30.1490.20">
    <property type="entry name" value="ATP-grasp fold, A domain"/>
    <property type="match status" value="1"/>
</dbReference>
<gene>
    <name evidence="3" type="ORF">FH607_007165</name>
</gene>
<keyword evidence="1" id="KW-0547">Nucleotide-binding</keyword>
<comment type="caution">
    <text evidence="3">The sequence shown here is derived from an EMBL/GenBank/DDBJ whole genome shotgun (WGS) entry which is preliminary data.</text>
</comment>
<name>A0A5N6AIE2_9ACTN</name>
<organism evidence="3 4">
    <name type="scientific">Streptomyces mimosae</name>
    <dbReference type="NCBI Taxonomy" id="2586635"/>
    <lineage>
        <taxon>Bacteria</taxon>
        <taxon>Bacillati</taxon>
        <taxon>Actinomycetota</taxon>
        <taxon>Actinomycetes</taxon>
        <taxon>Kitasatosporales</taxon>
        <taxon>Streptomycetaceae</taxon>
        <taxon>Streptomyces</taxon>
    </lineage>
</organism>
<feature type="domain" description="ATP-grasp" evidence="2">
    <location>
        <begin position="117"/>
        <end position="291"/>
    </location>
</feature>
<proteinExistence type="predicted"/>
<dbReference type="InterPro" id="IPR013815">
    <property type="entry name" value="ATP_grasp_subdomain_1"/>
</dbReference>
<dbReference type="Pfam" id="PF21360">
    <property type="entry name" value="PylC-like_N"/>
    <property type="match status" value="1"/>
</dbReference>
<keyword evidence="4" id="KW-1185">Reference proteome</keyword>
<accession>A0A5N6AIE2</accession>
<dbReference type="SUPFAM" id="SSF56059">
    <property type="entry name" value="Glutathione synthetase ATP-binding domain-like"/>
    <property type="match status" value="1"/>
</dbReference>